<feature type="transmembrane region" description="Helical" evidence="1">
    <location>
        <begin position="207"/>
        <end position="229"/>
    </location>
</feature>
<feature type="transmembrane region" description="Helical" evidence="1">
    <location>
        <begin position="168"/>
        <end position="186"/>
    </location>
</feature>
<accession>A0A4S3J3E6</accession>
<feature type="transmembrane region" description="Helical" evidence="1">
    <location>
        <begin position="27"/>
        <end position="51"/>
    </location>
</feature>
<dbReference type="AlphaFoldDB" id="A0A4S3J3E6"/>
<keyword evidence="1" id="KW-1133">Transmembrane helix</keyword>
<reference evidence="3 6" key="2">
    <citation type="submission" date="2019-08" db="EMBL/GenBank/DDBJ databases">
        <title>The genome sequence of a newly discovered highly antifungal drug resistant Aspergillus species, Aspergillus tanneri NIH 1004.</title>
        <authorList>
            <person name="Mounaud S."/>
            <person name="Singh I."/>
            <person name="Joardar V."/>
            <person name="Pakala S."/>
            <person name="Pakala S."/>
            <person name="Venepally P."/>
            <person name="Chung J.K."/>
            <person name="Losada L."/>
            <person name="Nierman W.C."/>
        </authorList>
    </citation>
    <scope>NUCLEOTIDE SEQUENCE [LARGE SCALE GENOMIC DNA]</scope>
    <source>
        <strain evidence="3 6">NIH1004</strain>
    </source>
</reference>
<evidence type="ECO:0000256" key="1">
    <source>
        <dbReference type="SAM" id="Phobius"/>
    </source>
</evidence>
<feature type="transmembrane region" description="Helical" evidence="1">
    <location>
        <begin position="93"/>
        <end position="114"/>
    </location>
</feature>
<sequence length="272" mass="30588">MPRFIHDEGAGTGTGLESHLARESAQYVYATLIALAWCNALELMVLCLNTFKRYHGCYFWSLLIASFAIIPFGLGYILRLWNISFSNGFVELAIIDISWAAMVTGHSLVLWSRLHLVLHHPRVLRALLYLIIIDGVLVHSAAGTLEIVRDALPDSHTATLAFGVIERIQLVWFCLQELLLSALYIRETARMLRLDQSSISRSVLAQLLGINVVIMVLDLSVVAVQYAGYFTLQVTMKSLVYSVKLKLEYVILGRLVDVAHIRTQGEAPRFRF</sequence>
<evidence type="ECO:0000313" key="3">
    <source>
        <dbReference type="EMBL" id="KAA8649316.1"/>
    </source>
</evidence>
<feature type="transmembrane region" description="Helical" evidence="1">
    <location>
        <begin position="58"/>
        <end position="81"/>
    </location>
</feature>
<evidence type="ECO:0000313" key="4">
    <source>
        <dbReference type="EMBL" id="THC89363.1"/>
    </source>
</evidence>
<dbReference type="Pfam" id="PF24802">
    <property type="entry name" value="DUF7703"/>
    <property type="match status" value="1"/>
</dbReference>
<gene>
    <name evidence="3" type="ORF">ATNIH1004_005217</name>
    <name evidence="4" type="ORF">EYZ11_011187</name>
</gene>
<organism evidence="4 5">
    <name type="scientific">Aspergillus tanneri</name>
    <dbReference type="NCBI Taxonomy" id="1220188"/>
    <lineage>
        <taxon>Eukaryota</taxon>
        <taxon>Fungi</taxon>
        <taxon>Dikarya</taxon>
        <taxon>Ascomycota</taxon>
        <taxon>Pezizomycotina</taxon>
        <taxon>Eurotiomycetes</taxon>
        <taxon>Eurotiomycetidae</taxon>
        <taxon>Eurotiales</taxon>
        <taxon>Aspergillaceae</taxon>
        <taxon>Aspergillus</taxon>
        <taxon>Aspergillus subgen. Circumdati</taxon>
    </lineage>
</organism>
<feature type="transmembrane region" description="Helical" evidence="1">
    <location>
        <begin position="126"/>
        <end position="148"/>
    </location>
</feature>
<dbReference type="Proteomes" id="UP000308092">
    <property type="component" value="Unassembled WGS sequence"/>
</dbReference>
<keyword evidence="1" id="KW-0472">Membrane</keyword>
<dbReference type="OrthoDB" id="405906at2759"/>
<proteinExistence type="predicted"/>
<reference evidence="4 5" key="1">
    <citation type="submission" date="2019-03" db="EMBL/GenBank/DDBJ databases">
        <title>The genome sequence of a newly discovered highly antifungal drug resistant Aspergillus species, Aspergillus tanneri NIH 1004.</title>
        <authorList>
            <person name="Mounaud S."/>
            <person name="Singh I."/>
            <person name="Joardar V."/>
            <person name="Pakala S."/>
            <person name="Pakala S."/>
            <person name="Venepally P."/>
            <person name="Hoover J."/>
            <person name="Nierman W."/>
            <person name="Chung J."/>
            <person name="Losada L."/>
        </authorList>
    </citation>
    <scope>NUCLEOTIDE SEQUENCE [LARGE SCALE GENOMIC DNA]</scope>
    <source>
        <strain evidence="4 5">NIH1004</strain>
    </source>
</reference>
<dbReference type="Proteomes" id="UP000324241">
    <property type="component" value="Unassembled WGS sequence"/>
</dbReference>
<feature type="domain" description="DUF7703" evidence="2">
    <location>
        <begin position="28"/>
        <end position="261"/>
    </location>
</feature>
<keyword evidence="1" id="KW-0812">Transmembrane</keyword>
<dbReference type="EMBL" id="QUQM01000003">
    <property type="protein sequence ID" value="KAA8649316.1"/>
    <property type="molecule type" value="Genomic_DNA"/>
</dbReference>
<dbReference type="InterPro" id="IPR056120">
    <property type="entry name" value="DUF7703"/>
</dbReference>
<evidence type="ECO:0000313" key="6">
    <source>
        <dbReference type="Proteomes" id="UP000324241"/>
    </source>
</evidence>
<evidence type="ECO:0000313" key="5">
    <source>
        <dbReference type="Proteomes" id="UP000308092"/>
    </source>
</evidence>
<protein>
    <recommendedName>
        <fullName evidence="2">DUF7703 domain-containing protein</fullName>
    </recommendedName>
</protein>
<dbReference type="PANTHER" id="PTHR37013">
    <property type="entry name" value="INTEGRAL MEMBRANE PROTEIN (AFU_ORTHOLOGUE AFUA_1G05950)-RELATED"/>
    <property type="match status" value="1"/>
</dbReference>
<name>A0A4S3J3E6_9EURO</name>
<evidence type="ECO:0000259" key="2">
    <source>
        <dbReference type="Pfam" id="PF24802"/>
    </source>
</evidence>
<dbReference type="GeneID" id="54327919"/>
<comment type="caution">
    <text evidence="4">The sequence shown here is derived from an EMBL/GenBank/DDBJ whole genome shotgun (WGS) entry which is preliminary data.</text>
</comment>
<dbReference type="PANTHER" id="PTHR37013:SF7">
    <property type="entry name" value="INTEGRAL MEMBRANE PROTEIN"/>
    <property type="match status" value="1"/>
</dbReference>
<dbReference type="VEuPathDB" id="FungiDB:EYZ11_011187"/>
<dbReference type="EMBL" id="SOSA01000667">
    <property type="protein sequence ID" value="THC89363.1"/>
    <property type="molecule type" value="Genomic_DNA"/>
</dbReference>
<keyword evidence="5" id="KW-1185">Reference proteome</keyword>
<dbReference type="RefSeq" id="XP_033428677.1">
    <property type="nucleotide sequence ID" value="XM_033569871.1"/>
</dbReference>